<proteinExistence type="predicted"/>
<organism evidence="1 2">
    <name type="scientific">Protomyces lactucae-debilis</name>
    <dbReference type="NCBI Taxonomy" id="2754530"/>
    <lineage>
        <taxon>Eukaryota</taxon>
        <taxon>Fungi</taxon>
        <taxon>Dikarya</taxon>
        <taxon>Ascomycota</taxon>
        <taxon>Taphrinomycotina</taxon>
        <taxon>Taphrinomycetes</taxon>
        <taxon>Taphrinales</taxon>
        <taxon>Protomycetaceae</taxon>
        <taxon>Protomyces</taxon>
    </lineage>
</organism>
<evidence type="ECO:0000313" key="2">
    <source>
        <dbReference type="Proteomes" id="UP000193685"/>
    </source>
</evidence>
<evidence type="ECO:0000313" key="1">
    <source>
        <dbReference type="EMBL" id="ORY78210.1"/>
    </source>
</evidence>
<dbReference type="PANTHER" id="PTHR47642:SF5">
    <property type="entry name" value="ATP-DEPENDENT DNA HELICASE"/>
    <property type="match status" value="1"/>
</dbReference>
<dbReference type="OrthoDB" id="432234at2759"/>
<dbReference type="AlphaFoldDB" id="A0A1Y2F2U2"/>
<accession>A0A1Y2F2U2</accession>
<protein>
    <submittedName>
        <fullName evidence="1">Uncharacterized protein</fullName>
    </submittedName>
</protein>
<keyword evidence="2" id="KW-1185">Reference proteome</keyword>
<dbReference type="InterPro" id="IPR051055">
    <property type="entry name" value="PIF1_helicase"/>
</dbReference>
<dbReference type="GeneID" id="63782559"/>
<dbReference type="STRING" id="56484.A0A1Y2F2U2"/>
<comment type="caution">
    <text evidence="1">The sequence shown here is derived from an EMBL/GenBank/DDBJ whole genome shotgun (WGS) entry which is preliminary data.</text>
</comment>
<dbReference type="RefSeq" id="XP_040723321.1">
    <property type="nucleotide sequence ID" value="XM_040865960.1"/>
</dbReference>
<sequence>MTLDRAFIRLEKVFSPGQAYVALSRCRTLEGLQIAVLKPEFIRADPKVVKLYDQIDRQPNHVAAAPQMSMDQGVAGQPRRRTAWRETLFLRSGNWNLSCSVIEMMES</sequence>
<dbReference type="Proteomes" id="UP000193685">
    <property type="component" value="Unassembled WGS sequence"/>
</dbReference>
<dbReference type="PANTHER" id="PTHR47642">
    <property type="entry name" value="ATP-DEPENDENT DNA HELICASE"/>
    <property type="match status" value="1"/>
</dbReference>
<reference evidence="1 2" key="1">
    <citation type="submission" date="2016-07" db="EMBL/GenBank/DDBJ databases">
        <title>Pervasive Adenine N6-methylation of Active Genes in Fungi.</title>
        <authorList>
            <consortium name="DOE Joint Genome Institute"/>
            <person name="Mondo S.J."/>
            <person name="Dannebaum R.O."/>
            <person name="Kuo R.C."/>
            <person name="Labutti K."/>
            <person name="Haridas S."/>
            <person name="Kuo A."/>
            <person name="Salamov A."/>
            <person name="Ahrendt S.R."/>
            <person name="Lipzen A."/>
            <person name="Sullivan W."/>
            <person name="Andreopoulos W.B."/>
            <person name="Clum A."/>
            <person name="Lindquist E."/>
            <person name="Daum C."/>
            <person name="Ramamoorthy G.K."/>
            <person name="Gryganskyi A."/>
            <person name="Culley D."/>
            <person name="Magnuson J.K."/>
            <person name="James T.Y."/>
            <person name="O'Malley M.A."/>
            <person name="Stajich J.E."/>
            <person name="Spatafora J.W."/>
            <person name="Visel A."/>
            <person name="Grigoriev I.V."/>
        </authorList>
    </citation>
    <scope>NUCLEOTIDE SEQUENCE [LARGE SCALE GENOMIC DNA]</scope>
    <source>
        <strain evidence="1 2">12-1054</strain>
    </source>
</reference>
<dbReference type="EMBL" id="MCFI01000018">
    <property type="protein sequence ID" value="ORY78210.1"/>
    <property type="molecule type" value="Genomic_DNA"/>
</dbReference>
<gene>
    <name evidence="1" type="ORF">BCR37DRAFT_116481</name>
</gene>
<name>A0A1Y2F2U2_PROLT</name>